<gene>
    <name evidence="1" type="ORF">H2199_009121</name>
</gene>
<evidence type="ECO:0000313" key="2">
    <source>
        <dbReference type="Proteomes" id="UP001172680"/>
    </source>
</evidence>
<sequence>MRFERALERIFAKYSEDFSGVGDEIDLETGEIVVDNGHIATMRHERDTGRAKDGNSSSGLVDEATDHESSSAPATTGRSLPTVQQETQLGPPSATSNDDAALQALAQTIATSIAQFMMGQLHKPQAQHRFGGQNKHSARLMTKAPVCEDPRR</sequence>
<comment type="caution">
    <text evidence="1">The sequence shown here is derived from an EMBL/GenBank/DDBJ whole genome shotgun (WGS) entry which is preliminary data.</text>
</comment>
<dbReference type="EMBL" id="JAPDRP010000036">
    <property type="protein sequence ID" value="KAJ9634090.1"/>
    <property type="molecule type" value="Genomic_DNA"/>
</dbReference>
<proteinExistence type="predicted"/>
<organism evidence="1 2">
    <name type="scientific">Coniosporium tulheliwenetii</name>
    <dbReference type="NCBI Taxonomy" id="3383036"/>
    <lineage>
        <taxon>Eukaryota</taxon>
        <taxon>Fungi</taxon>
        <taxon>Dikarya</taxon>
        <taxon>Ascomycota</taxon>
        <taxon>Pezizomycotina</taxon>
        <taxon>Dothideomycetes</taxon>
        <taxon>Dothideomycetes incertae sedis</taxon>
        <taxon>Coniosporium</taxon>
    </lineage>
</organism>
<reference evidence="1" key="1">
    <citation type="submission" date="2022-10" db="EMBL/GenBank/DDBJ databases">
        <title>Culturing micro-colonial fungi from biological soil crusts in the Mojave desert and describing Neophaeococcomyces mojavensis, and introducing the new genera and species Taxawa tesnikishii.</title>
        <authorList>
            <person name="Kurbessoian T."/>
            <person name="Stajich J.E."/>
        </authorList>
    </citation>
    <scope>NUCLEOTIDE SEQUENCE</scope>
    <source>
        <strain evidence="1">JES_115</strain>
    </source>
</reference>
<dbReference type="Proteomes" id="UP001172680">
    <property type="component" value="Unassembled WGS sequence"/>
</dbReference>
<keyword evidence="2" id="KW-1185">Reference proteome</keyword>
<protein>
    <submittedName>
        <fullName evidence="1">Uncharacterized protein</fullName>
    </submittedName>
</protein>
<evidence type="ECO:0000313" key="1">
    <source>
        <dbReference type="EMBL" id="KAJ9634090.1"/>
    </source>
</evidence>
<accession>A0ACC2YFV0</accession>
<name>A0ACC2YFV0_9PEZI</name>